<dbReference type="EMBL" id="QJKJ01007298">
    <property type="protein sequence ID" value="RDX83615.1"/>
    <property type="molecule type" value="Genomic_DNA"/>
</dbReference>
<accession>A0A371FZ76</accession>
<keyword evidence="1" id="KW-0472">Membrane</keyword>
<dbReference type="Proteomes" id="UP000257109">
    <property type="component" value="Unassembled WGS sequence"/>
</dbReference>
<comment type="caution">
    <text evidence="2">The sequence shown here is derived from an EMBL/GenBank/DDBJ whole genome shotgun (WGS) entry which is preliminary data.</text>
</comment>
<evidence type="ECO:0000313" key="2">
    <source>
        <dbReference type="EMBL" id="RDX83615.1"/>
    </source>
</evidence>
<gene>
    <name evidence="2" type="ORF">CR513_35449</name>
</gene>
<keyword evidence="1" id="KW-0812">Transmembrane</keyword>
<reference evidence="2" key="1">
    <citation type="submission" date="2018-05" db="EMBL/GenBank/DDBJ databases">
        <title>Draft genome of Mucuna pruriens seed.</title>
        <authorList>
            <person name="Nnadi N.E."/>
            <person name="Vos R."/>
            <person name="Hasami M.H."/>
            <person name="Devisetty U.K."/>
            <person name="Aguiy J.C."/>
        </authorList>
    </citation>
    <scope>NUCLEOTIDE SEQUENCE [LARGE SCALE GENOMIC DNA]</scope>
    <source>
        <strain evidence="2">JCA_2017</strain>
    </source>
</reference>
<protein>
    <submittedName>
        <fullName evidence="2">Uncharacterized protein</fullName>
    </submittedName>
</protein>
<keyword evidence="3" id="KW-1185">Reference proteome</keyword>
<proteinExistence type="predicted"/>
<feature type="non-terminal residue" evidence="2">
    <location>
        <position position="1"/>
    </location>
</feature>
<feature type="transmembrane region" description="Helical" evidence="1">
    <location>
        <begin position="6"/>
        <end position="26"/>
    </location>
</feature>
<sequence>MKHKLFEVIYNGGTFLLLLLIFYGKLKIKFCLQGRIFIVKLYVDLVGKEHSKIFNLLQMWLINCQHASCARVFHSPLGEWTLYFLINLGTTNGFVNPSSSLEYDIKAYIGGM</sequence>
<dbReference type="AlphaFoldDB" id="A0A371FZ76"/>
<name>A0A371FZ76_MUCPR</name>
<evidence type="ECO:0000313" key="3">
    <source>
        <dbReference type="Proteomes" id="UP000257109"/>
    </source>
</evidence>
<organism evidence="2 3">
    <name type="scientific">Mucuna pruriens</name>
    <name type="common">Velvet bean</name>
    <name type="synonym">Dolichos pruriens</name>
    <dbReference type="NCBI Taxonomy" id="157652"/>
    <lineage>
        <taxon>Eukaryota</taxon>
        <taxon>Viridiplantae</taxon>
        <taxon>Streptophyta</taxon>
        <taxon>Embryophyta</taxon>
        <taxon>Tracheophyta</taxon>
        <taxon>Spermatophyta</taxon>
        <taxon>Magnoliopsida</taxon>
        <taxon>eudicotyledons</taxon>
        <taxon>Gunneridae</taxon>
        <taxon>Pentapetalae</taxon>
        <taxon>rosids</taxon>
        <taxon>fabids</taxon>
        <taxon>Fabales</taxon>
        <taxon>Fabaceae</taxon>
        <taxon>Papilionoideae</taxon>
        <taxon>50 kb inversion clade</taxon>
        <taxon>NPAAA clade</taxon>
        <taxon>indigoferoid/millettioid clade</taxon>
        <taxon>Phaseoleae</taxon>
        <taxon>Mucuna</taxon>
    </lineage>
</organism>
<keyword evidence="1" id="KW-1133">Transmembrane helix</keyword>
<evidence type="ECO:0000256" key="1">
    <source>
        <dbReference type="SAM" id="Phobius"/>
    </source>
</evidence>